<dbReference type="PANTHER" id="PTHR10422:SF40">
    <property type="entry name" value="CYTOCHROME C OXIDASE SUBUNIT I"/>
    <property type="match status" value="1"/>
</dbReference>
<keyword evidence="3" id="KW-1133">Transmembrane helix</keyword>
<evidence type="ECO:0000259" key="4">
    <source>
        <dbReference type="PROSITE" id="PS50855"/>
    </source>
</evidence>
<sequence>MAHVSELPTRPTGKVVDRDTTTRIPIEDVRLSAANLSIAFLALLFGGLAGLLQGFVRSGYLELPSWISYYALLTAHGVLLVLVLSSFFSIGYLYAGTSKVLGGLHPKTIGFGWAGFALMSVGTVTAAFFILAGKANVLYTFYTPMQAHPWFYVGLSLIVVGILLNCVGMFITYQSWRKNNPGKLTPLFAFFSNAVFVLWVFASLFIAVFVVGLVIPWAFGWVPTIDPMIGRTLFWAFGHTLVNIWMLTSISAWYVSMPKIIGGKVFSDSLARVAVVILVVANVPGGFHHQILDPGLSVGLKFLHVIQTFMIIFPSLMTAFAMLATMEWAGRAKGVTSLLGWWKILPWKDARFFALIVAMFAFIPAGLGGIINASNQINQVVHNSIWVTGHLHLTVGTTVMLTFFGVSYWLVPFLSGRKMTKVLNRLAIAQTIIWASGMLIMSGAMHINGLLGSPRRTADTTYGGHNAAADWAFYEMFMALGGIILFGAIVLIVYIWTQLAFFAPKGETDFPIGEDFSEKDASPLFMDRWSIWVTLGVISIAIAYVIPLFDFISGHNPGSLPFLMF</sequence>
<dbReference type="EMBL" id="CP019640">
    <property type="protein sequence ID" value="AQQ53385.1"/>
    <property type="molecule type" value="Genomic_DNA"/>
</dbReference>
<feature type="transmembrane region" description="Helical" evidence="3">
    <location>
        <begin position="108"/>
        <end position="130"/>
    </location>
</feature>
<feature type="transmembrane region" description="Helical" evidence="3">
    <location>
        <begin position="529"/>
        <end position="549"/>
    </location>
</feature>
<feature type="transmembrane region" description="Helical" evidence="3">
    <location>
        <begin position="471"/>
        <end position="496"/>
    </location>
</feature>
<dbReference type="Proteomes" id="UP000188184">
    <property type="component" value="Chromosome"/>
</dbReference>
<evidence type="ECO:0000256" key="1">
    <source>
        <dbReference type="ARBA" id="ARBA00022660"/>
    </source>
</evidence>
<dbReference type="InterPro" id="IPR023616">
    <property type="entry name" value="Cyt_c_oxase-like_su1_dom"/>
</dbReference>
<feature type="transmembrane region" description="Helical" evidence="3">
    <location>
        <begin position="194"/>
        <end position="221"/>
    </location>
</feature>
<accession>A0A1Q2KYT3</accession>
<dbReference type="PANTHER" id="PTHR10422">
    <property type="entry name" value="CYTOCHROME C OXIDASE SUBUNIT 1"/>
    <property type="match status" value="1"/>
</dbReference>
<dbReference type="PRINTS" id="PR01165">
    <property type="entry name" value="CYCOXIDASEI"/>
</dbReference>
<keyword evidence="3" id="KW-0812">Transmembrane</keyword>
<evidence type="ECO:0000256" key="3">
    <source>
        <dbReference type="SAM" id="Phobius"/>
    </source>
</evidence>
<keyword evidence="1" id="KW-0679">Respiratory chain</keyword>
<keyword evidence="6" id="KW-1185">Reference proteome</keyword>
<gene>
    <name evidence="5" type="ORF">B0X71_10075</name>
</gene>
<proteinExistence type="predicted"/>
<evidence type="ECO:0000313" key="5">
    <source>
        <dbReference type="EMBL" id="AQQ53385.1"/>
    </source>
</evidence>
<dbReference type="InterPro" id="IPR000883">
    <property type="entry name" value="Cyt_C_Oxase_1"/>
</dbReference>
<keyword evidence="1" id="KW-0813">Transport</keyword>
<dbReference type="InterPro" id="IPR036927">
    <property type="entry name" value="Cyt_c_oxase-like_su1_sf"/>
</dbReference>
<protein>
    <submittedName>
        <fullName evidence="5">Cytochrome C</fullName>
    </submittedName>
</protein>
<feature type="transmembrane region" description="Helical" evidence="3">
    <location>
        <begin position="233"/>
        <end position="257"/>
    </location>
</feature>
<dbReference type="SUPFAM" id="SSF81442">
    <property type="entry name" value="Cytochrome c oxidase subunit I-like"/>
    <property type="match status" value="1"/>
</dbReference>
<evidence type="ECO:0000313" key="6">
    <source>
        <dbReference type="Proteomes" id="UP000188184"/>
    </source>
</evidence>
<organism evidence="5 6">
    <name type="scientific">Planococcus lenghuensis</name>
    <dbReference type="NCBI Taxonomy" id="2213202"/>
    <lineage>
        <taxon>Bacteria</taxon>
        <taxon>Bacillati</taxon>
        <taxon>Bacillota</taxon>
        <taxon>Bacilli</taxon>
        <taxon>Bacillales</taxon>
        <taxon>Caryophanaceae</taxon>
        <taxon>Planococcus</taxon>
    </lineage>
</organism>
<feature type="transmembrane region" description="Helical" evidence="3">
    <location>
        <begin position="269"/>
        <end position="287"/>
    </location>
</feature>
<dbReference type="GO" id="GO:0020037">
    <property type="term" value="F:heme binding"/>
    <property type="evidence" value="ECO:0007669"/>
    <property type="project" value="InterPro"/>
</dbReference>
<name>A0A1Q2KYT3_9BACL</name>
<dbReference type="RefSeq" id="WP_077589280.1">
    <property type="nucleotide sequence ID" value="NZ_CP019640.1"/>
</dbReference>
<feature type="transmembrane region" description="Helical" evidence="3">
    <location>
        <begin position="33"/>
        <end position="55"/>
    </location>
</feature>
<dbReference type="PROSITE" id="PS50855">
    <property type="entry name" value="COX1"/>
    <property type="match status" value="1"/>
</dbReference>
<feature type="transmembrane region" description="Helical" evidence="3">
    <location>
        <begin position="307"/>
        <end position="329"/>
    </location>
</feature>
<dbReference type="Pfam" id="PF00115">
    <property type="entry name" value="COX1"/>
    <property type="match status" value="1"/>
</dbReference>
<dbReference type="OrthoDB" id="9764568at2"/>
<dbReference type="GO" id="GO:0004129">
    <property type="term" value="F:cytochrome-c oxidase activity"/>
    <property type="evidence" value="ECO:0007669"/>
    <property type="project" value="InterPro"/>
</dbReference>
<dbReference type="GO" id="GO:0009060">
    <property type="term" value="P:aerobic respiration"/>
    <property type="evidence" value="ECO:0007669"/>
    <property type="project" value="InterPro"/>
</dbReference>
<feature type="transmembrane region" description="Helical" evidence="3">
    <location>
        <begin position="350"/>
        <end position="371"/>
    </location>
</feature>
<dbReference type="GO" id="GO:0016020">
    <property type="term" value="C:membrane"/>
    <property type="evidence" value="ECO:0007669"/>
    <property type="project" value="InterPro"/>
</dbReference>
<feature type="transmembrane region" description="Helical" evidence="3">
    <location>
        <begin position="150"/>
        <end position="173"/>
    </location>
</feature>
<dbReference type="Gene3D" id="1.20.210.10">
    <property type="entry name" value="Cytochrome c oxidase-like, subunit I domain"/>
    <property type="match status" value="1"/>
</dbReference>
<feature type="transmembrane region" description="Helical" evidence="3">
    <location>
        <begin position="432"/>
        <end position="451"/>
    </location>
</feature>
<reference evidence="5 6" key="1">
    <citation type="submission" date="2017-02" db="EMBL/GenBank/DDBJ databases">
        <title>The complete genomic sequence of a novel cold adapted crude oil-degrading bacterium Planococcus qaidamina Y42.</title>
        <authorList>
            <person name="Yang R."/>
        </authorList>
    </citation>
    <scope>NUCLEOTIDE SEQUENCE [LARGE SCALE GENOMIC DNA]</scope>
    <source>
        <strain evidence="5 6">Y42</strain>
    </source>
</reference>
<dbReference type="KEGG" id="pmar:B0X71_10075"/>
<evidence type="ECO:0000256" key="2">
    <source>
        <dbReference type="ARBA" id="ARBA00022982"/>
    </source>
</evidence>
<keyword evidence="2" id="KW-0249">Electron transport</keyword>
<feature type="transmembrane region" description="Helical" evidence="3">
    <location>
        <begin position="67"/>
        <end position="96"/>
    </location>
</feature>
<keyword evidence="3" id="KW-0472">Membrane</keyword>
<feature type="domain" description="Cytochrome oxidase subunit I profile" evidence="4">
    <location>
        <begin position="36"/>
        <end position="502"/>
    </location>
</feature>
<dbReference type="AlphaFoldDB" id="A0A1Q2KYT3"/>
<feature type="transmembrane region" description="Helical" evidence="3">
    <location>
        <begin position="391"/>
        <end position="411"/>
    </location>
</feature>